<dbReference type="NCBIfam" id="NF002378">
    <property type="entry name" value="PRK01372.1"/>
    <property type="match status" value="1"/>
</dbReference>
<accession>A0A1W2ADR8</accession>
<evidence type="ECO:0000313" key="23">
    <source>
        <dbReference type="Proteomes" id="UP000192708"/>
    </source>
</evidence>
<feature type="domain" description="ATP-grasp" evidence="21">
    <location>
        <begin position="131"/>
        <end position="331"/>
    </location>
</feature>
<evidence type="ECO:0000256" key="7">
    <source>
        <dbReference type="ARBA" id="ARBA00022598"/>
    </source>
</evidence>
<evidence type="ECO:0000256" key="11">
    <source>
        <dbReference type="ARBA" id="ARBA00022842"/>
    </source>
</evidence>
<feature type="binding site" evidence="19">
    <location>
        <position position="300"/>
    </location>
    <ligand>
        <name>Mg(2+)</name>
        <dbReference type="ChEBI" id="CHEBI:18420"/>
        <label>2</label>
    </ligand>
</feature>
<evidence type="ECO:0000256" key="10">
    <source>
        <dbReference type="ARBA" id="ARBA00022840"/>
    </source>
</evidence>
<evidence type="ECO:0000256" key="2">
    <source>
        <dbReference type="ARBA" id="ARBA00003921"/>
    </source>
</evidence>
<dbReference type="PROSITE" id="PS50975">
    <property type="entry name" value="ATP_GRASP"/>
    <property type="match status" value="1"/>
</dbReference>
<keyword evidence="9 20" id="KW-0547">Nucleotide-binding</keyword>
<dbReference type="STRING" id="1938817.SAMN06296008_10895"/>
<feature type="binding site" evidence="19">
    <location>
        <position position="284"/>
    </location>
    <ligand>
        <name>Mg(2+)</name>
        <dbReference type="ChEBI" id="CHEBI:18420"/>
        <label>1</label>
    </ligand>
</feature>
<feature type="active site" evidence="18">
    <location>
        <position position="309"/>
    </location>
</feature>
<dbReference type="GO" id="GO:0046872">
    <property type="term" value="F:metal ion binding"/>
    <property type="evidence" value="ECO:0007669"/>
    <property type="project" value="UniProtKB-KW"/>
</dbReference>
<comment type="function">
    <text evidence="2 17">Cell wall formation.</text>
</comment>
<feature type="active site" evidence="18">
    <location>
        <position position="45"/>
    </location>
</feature>
<dbReference type="PIRSF" id="PIRSF039102">
    <property type="entry name" value="Ddl/VanB"/>
    <property type="match status" value="1"/>
</dbReference>
<proteinExistence type="inferred from homology"/>
<keyword evidence="11 19" id="KW-0460">Magnesium</keyword>
<keyword evidence="6 17" id="KW-0963">Cytoplasm</keyword>
<evidence type="ECO:0000256" key="12">
    <source>
        <dbReference type="ARBA" id="ARBA00022960"/>
    </source>
</evidence>
<dbReference type="InterPro" id="IPR011095">
    <property type="entry name" value="Dala_Dala_lig_C"/>
</dbReference>
<evidence type="ECO:0000256" key="17">
    <source>
        <dbReference type="HAMAP-Rule" id="MF_00047"/>
    </source>
</evidence>
<dbReference type="GO" id="GO:0008360">
    <property type="term" value="P:regulation of cell shape"/>
    <property type="evidence" value="ECO:0007669"/>
    <property type="project" value="UniProtKB-KW"/>
</dbReference>
<dbReference type="InterPro" id="IPR011127">
    <property type="entry name" value="Dala_Dala_lig_N"/>
</dbReference>
<keyword evidence="13 17" id="KW-0573">Peptidoglycan synthesis</keyword>
<evidence type="ECO:0000256" key="19">
    <source>
        <dbReference type="PIRSR" id="PIRSR039102-3"/>
    </source>
</evidence>
<comment type="similarity">
    <text evidence="4 17">Belongs to the D-alanine--D-alanine ligase family.</text>
</comment>
<dbReference type="UniPathway" id="UPA00219"/>
<evidence type="ECO:0000256" key="5">
    <source>
        <dbReference type="ARBA" id="ARBA00012216"/>
    </source>
</evidence>
<keyword evidence="12 17" id="KW-0133">Cell shape</keyword>
<dbReference type="NCBIfam" id="TIGR01205">
    <property type="entry name" value="D_ala_D_alaTIGR"/>
    <property type="match status" value="1"/>
</dbReference>
<protein>
    <recommendedName>
        <fullName evidence="5 17">D-alanine--D-alanine ligase</fullName>
        <ecNumber evidence="5 17">6.3.2.4</ecNumber>
    </recommendedName>
    <alternativeName>
        <fullName evidence="17">D-Ala-D-Ala ligase</fullName>
    </alternativeName>
    <alternativeName>
        <fullName evidence="17">D-alanylalanine synthetase</fullName>
    </alternativeName>
</protein>
<dbReference type="InterPro" id="IPR011761">
    <property type="entry name" value="ATP-grasp"/>
</dbReference>
<feature type="binding site" evidence="19">
    <location>
        <position position="298"/>
    </location>
    <ligand>
        <name>Mg(2+)</name>
        <dbReference type="ChEBI" id="CHEBI:18420"/>
        <label>2</label>
    </ligand>
</feature>
<comment type="catalytic activity">
    <reaction evidence="16 17">
        <text>2 D-alanine + ATP = D-alanyl-D-alanine + ADP + phosphate + H(+)</text>
        <dbReference type="Rhea" id="RHEA:11224"/>
        <dbReference type="ChEBI" id="CHEBI:15378"/>
        <dbReference type="ChEBI" id="CHEBI:30616"/>
        <dbReference type="ChEBI" id="CHEBI:43474"/>
        <dbReference type="ChEBI" id="CHEBI:57416"/>
        <dbReference type="ChEBI" id="CHEBI:57822"/>
        <dbReference type="ChEBI" id="CHEBI:456216"/>
        <dbReference type="EC" id="6.3.2.4"/>
    </reaction>
</comment>
<dbReference type="Pfam" id="PF01820">
    <property type="entry name" value="Dala_Dala_lig_N"/>
    <property type="match status" value="1"/>
</dbReference>
<dbReference type="GO" id="GO:0008716">
    <property type="term" value="F:D-alanine-D-alanine ligase activity"/>
    <property type="evidence" value="ECO:0007669"/>
    <property type="project" value="UniProtKB-UniRule"/>
</dbReference>
<dbReference type="Gene3D" id="3.40.50.20">
    <property type="match status" value="1"/>
</dbReference>
<organism evidence="22 23">
    <name type="scientific">Polynucleobacter kasalickyi</name>
    <dbReference type="NCBI Taxonomy" id="1938817"/>
    <lineage>
        <taxon>Bacteria</taxon>
        <taxon>Pseudomonadati</taxon>
        <taxon>Pseudomonadota</taxon>
        <taxon>Betaproteobacteria</taxon>
        <taxon>Burkholderiales</taxon>
        <taxon>Burkholderiaceae</taxon>
        <taxon>Polynucleobacter</taxon>
    </lineage>
</organism>
<keyword evidence="14 19" id="KW-0464">Manganese</keyword>
<dbReference type="RefSeq" id="WP_084283742.1">
    <property type="nucleotide sequence ID" value="NZ_FWXJ01000008.1"/>
</dbReference>
<comment type="cofactor">
    <cofactor evidence="1">
        <name>Mn(2+)</name>
        <dbReference type="ChEBI" id="CHEBI:29035"/>
    </cofactor>
</comment>
<evidence type="ECO:0000256" key="3">
    <source>
        <dbReference type="ARBA" id="ARBA00004496"/>
    </source>
</evidence>
<keyword evidence="23" id="KW-1185">Reference proteome</keyword>
<reference evidence="22 23" key="1">
    <citation type="submission" date="2017-04" db="EMBL/GenBank/DDBJ databases">
        <authorList>
            <person name="Afonso C.L."/>
            <person name="Miller P.J."/>
            <person name="Scott M.A."/>
            <person name="Spackman E."/>
            <person name="Goraichik I."/>
            <person name="Dimitrov K.M."/>
            <person name="Suarez D.L."/>
            <person name="Swayne D.E."/>
        </authorList>
    </citation>
    <scope>NUCLEOTIDE SEQUENCE [LARGE SCALE GENOMIC DNA]</scope>
    <source>
        <strain evidence="22 23">VK13</strain>
    </source>
</reference>
<dbReference type="OrthoDB" id="9813261at2"/>
<dbReference type="InterPro" id="IPR016185">
    <property type="entry name" value="PreATP-grasp_dom_sf"/>
</dbReference>
<evidence type="ECO:0000256" key="9">
    <source>
        <dbReference type="ARBA" id="ARBA00022741"/>
    </source>
</evidence>
<sequence length="353" mass="38196">MSNLQVLTQAAQLSHWIAQVKEQLANLKPQSLGKVGVLLGGLSAERDISIQSGTGVLQALLDSGVNAVGFDPLHEPIESIVQHQFDRVMISLHGRFGEDGTMQGLLEQLGIPYTGSGVMASAMAIDKQTTKQIWLSHGLSTPKYQMIHADTNWAALIQDIGLPLIVKPAREGSSLGLSKVNHVDELPAAYQLAAQMDQDVMAEQCIIGDELTCPIVGEGASAQALPLIKIVAPAANYDYHNKYFSDDTKYLCPTGLDPALEEKIQQLVLKSYQVLGCRGWGRADVMLDKKTQVPYLLEMNTSPGMTTHSLVPMAAKAAGLTYAELVLWVLMNSKLSNGTTSTMVKMKKLEGEQ</sequence>
<dbReference type="InterPro" id="IPR000291">
    <property type="entry name" value="D-Ala_lig_Van_CS"/>
</dbReference>
<dbReference type="InterPro" id="IPR013815">
    <property type="entry name" value="ATP_grasp_subdomain_1"/>
</dbReference>
<comment type="subcellular location">
    <subcellularLocation>
        <location evidence="3 17">Cytoplasm</location>
    </subcellularLocation>
</comment>
<dbReference type="Gene3D" id="3.30.1490.20">
    <property type="entry name" value="ATP-grasp fold, A domain"/>
    <property type="match status" value="1"/>
</dbReference>
<evidence type="ECO:0000256" key="13">
    <source>
        <dbReference type="ARBA" id="ARBA00022984"/>
    </source>
</evidence>
<keyword evidence="15 17" id="KW-0961">Cell wall biogenesis/degradation</keyword>
<evidence type="ECO:0000256" key="15">
    <source>
        <dbReference type="ARBA" id="ARBA00023316"/>
    </source>
</evidence>
<evidence type="ECO:0000256" key="18">
    <source>
        <dbReference type="PIRSR" id="PIRSR039102-1"/>
    </source>
</evidence>
<dbReference type="GO" id="GO:0005829">
    <property type="term" value="C:cytosol"/>
    <property type="evidence" value="ECO:0007669"/>
    <property type="project" value="TreeGrafter"/>
</dbReference>
<evidence type="ECO:0000256" key="20">
    <source>
        <dbReference type="PROSITE-ProRule" id="PRU00409"/>
    </source>
</evidence>
<evidence type="ECO:0000256" key="6">
    <source>
        <dbReference type="ARBA" id="ARBA00022490"/>
    </source>
</evidence>
<keyword evidence="8 19" id="KW-0479">Metal-binding</keyword>
<evidence type="ECO:0000256" key="8">
    <source>
        <dbReference type="ARBA" id="ARBA00022723"/>
    </source>
</evidence>
<feature type="binding site" evidence="19">
    <location>
        <position position="298"/>
    </location>
    <ligand>
        <name>Mg(2+)</name>
        <dbReference type="ChEBI" id="CHEBI:18420"/>
        <label>1</label>
    </ligand>
</feature>
<evidence type="ECO:0000256" key="16">
    <source>
        <dbReference type="ARBA" id="ARBA00047614"/>
    </source>
</evidence>
<evidence type="ECO:0000313" key="22">
    <source>
        <dbReference type="EMBL" id="SMC58827.1"/>
    </source>
</evidence>
<evidence type="ECO:0000256" key="4">
    <source>
        <dbReference type="ARBA" id="ARBA00010871"/>
    </source>
</evidence>
<dbReference type="Proteomes" id="UP000192708">
    <property type="component" value="Unassembled WGS sequence"/>
</dbReference>
<dbReference type="PANTHER" id="PTHR23132">
    <property type="entry name" value="D-ALANINE--D-ALANINE LIGASE"/>
    <property type="match status" value="1"/>
</dbReference>
<dbReference type="PANTHER" id="PTHR23132:SF23">
    <property type="entry name" value="D-ALANINE--D-ALANINE LIGASE B"/>
    <property type="match status" value="1"/>
</dbReference>
<dbReference type="GO" id="GO:0071555">
    <property type="term" value="P:cell wall organization"/>
    <property type="evidence" value="ECO:0007669"/>
    <property type="project" value="UniProtKB-KW"/>
</dbReference>
<dbReference type="AlphaFoldDB" id="A0A1W2ADR8"/>
<dbReference type="SUPFAM" id="SSF52440">
    <property type="entry name" value="PreATP-grasp domain"/>
    <property type="match status" value="1"/>
</dbReference>
<dbReference type="PROSITE" id="PS00843">
    <property type="entry name" value="DALA_DALA_LIGASE_1"/>
    <property type="match status" value="1"/>
</dbReference>
<dbReference type="GO" id="GO:0009252">
    <property type="term" value="P:peptidoglycan biosynthetic process"/>
    <property type="evidence" value="ECO:0007669"/>
    <property type="project" value="UniProtKB-UniRule"/>
</dbReference>
<comment type="cofactor">
    <cofactor evidence="19">
        <name>Mg(2+)</name>
        <dbReference type="ChEBI" id="CHEBI:18420"/>
    </cofactor>
    <cofactor evidence="19">
        <name>Mn(2+)</name>
        <dbReference type="ChEBI" id="CHEBI:29035"/>
    </cofactor>
    <text evidence="19">Binds 2 magnesium or manganese ions per subunit.</text>
</comment>
<dbReference type="Gene3D" id="3.30.470.20">
    <property type="entry name" value="ATP-grasp fold, B domain"/>
    <property type="match status" value="1"/>
</dbReference>
<evidence type="ECO:0000259" key="21">
    <source>
        <dbReference type="PROSITE" id="PS50975"/>
    </source>
</evidence>
<keyword evidence="10 20" id="KW-0067">ATP-binding</keyword>
<name>A0A1W2ADR8_9BURK</name>
<gene>
    <name evidence="17" type="primary">ddl</name>
    <name evidence="22" type="ORF">SAMN06296008_10895</name>
</gene>
<dbReference type="FunFam" id="3.30.470.20:FF:000008">
    <property type="entry name" value="D-alanine--D-alanine ligase"/>
    <property type="match status" value="1"/>
</dbReference>
<dbReference type="Pfam" id="PF07478">
    <property type="entry name" value="Dala_Dala_lig_C"/>
    <property type="match status" value="1"/>
</dbReference>
<dbReference type="EMBL" id="FWXJ01000008">
    <property type="protein sequence ID" value="SMC58827.1"/>
    <property type="molecule type" value="Genomic_DNA"/>
</dbReference>
<dbReference type="GO" id="GO:0005524">
    <property type="term" value="F:ATP binding"/>
    <property type="evidence" value="ECO:0007669"/>
    <property type="project" value="UniProtKB-UniRule"/>
</dbReference>
<keyword evidence="7 17" id="KW-0436">Ligase</keyword>
<dbReference type="HAMAP" id="MF_00047">
    <property type="entry name" value="Dala_Dala_lig"/>
    <property type="match status" value="1"/>
</dbReference>
<dbReference type="PROSITE" id="PS00844">
    <property type="entry name" value="DALA_DALA_LIGASE_2"/>
    <property type="match status" value="1"/>
</dbReference>
<comment type="pathway">
    <text evidence="17">Cell wall biogenesis; peptidoglycan biosynthesis.</text>
</comment>
<dbReference type="EC" id="6.3.2.4" evidence="5 17"/>
<dbReference type="SUPFAM" id="SSF56059">
    <property type="entry name" value="Glutathione synthetase ATP-binding domain-like"/>
    <property type="match status" value="1"/>
</dbReference>
<evidence type="ECO:0000256" key="1">
    <source>
        <dbReference type="ARBA" id="ARBA00001936"/>
    </source>
</evidence>
<feature type="active site" evidence="18">
    <location>
        <position position="173"/>
    </location>
</feature>
<evidence type="ECO:0000256" key="14">
    <source>
        <dbReference type="ARBA" id="ARBA00023211"/>
    </source>
</evidence>
<dbReference type="InterPro" id="IPR005905">
    <property type="entry name" value="D_ala_D_ala"/>
</dbReference>